<keyword evidence="1" id="KW-0472">Membrane</keyword>
<keyword evidence="3" id="KW-1185">Reference proteome</keyword>
<feature type="transmembrane region" description="Helical" evidence="1">
    <location>
        <begin position="121"/>
        <end position="141"/>
    </location>
</feature>
<evidence type="ECO:0000256" key="1">
    <source>
        <dbReference type="SAM" id="Phobius"/>
    </source>
</evidence>
<protein>
    <submittedName>
        <fullName evidence="2">Sodium/bile acid cotransporter 7</fullName>
    </submittedName>
</protein>
<feature type="transmembrane region" description="Helical" evidence="1">
    <location>
        <begin position="251"/>
        <end position="270"/>
    </location>
</feature>
<name>A0A840I5L1_9PROT</name>
<dbReference type="PANTHER" id="PTHR18640:SF5">
    <property type="entry name" value="SODIUM_BILE ACID COTRANSPORTER 7"/>
    <property type="match status" value="1"/>
</dbReference>
<evidence type="ECO:0000313" key="3">
    <source>
        <dbReference type="Proteomes" id="UP000563524"/>
    </source>
</evidence>
<proteinExistence type="predicted"/>
<keyword evidence="1" id="KW-1133">Transmembrane helix</keyword>
<feature type="transmembrane region" description="Helical" evidence="1">
    <location>
        <begin position="300"/>
        <end position="321"/>
    </location>
</feature>
<dbReference type="PANTHER" id="PTHR18640">
    <property type="entry name" value="SOLUTE CARRIER FAMILY 10 MEMBER 7"/>
    <property type="match status" value="1"/>
</dbReference>
<organism evidence="2 3">
    <name type="scientific">Parvularcula dongshanensis</name>
    <dbReference type="NCBI Taxonomy" id="1173995"/>
    <lineage>
        <taxon>Bacteria</taxon>
        <taxon>Pseudomonadati</taxon>
        <taxon>Pseudomonadota</taxon>
        <taxon>Alphaproteobacteria</taxon>
        <taxon>Parvularculales</taxon>
        <taxon>Parvularculaceae</taxon>
        <taxon>Parvularcula</taxon>
    </lineage>
</organism>
<dbReference type="EMBL" id="JACHOB010000006">
    <property type="protein sequence ID" value="MBB4660087.1"/>
    <property type="molecule type" value="Genomic_DNA"/>
</dbReference>
<keyword evidence="1" id="KW-0812">Transmembrane</keyword>
<gene>
    <name evidence="2" type="ORF">GGQ59_002631</name>
</gene>
<feature type="transmembrane region" description="Helical" evidence="1">
    <location>
        <begin position="148"/>
        <end position="168"/>
    </location>
</feature>
<evidence type="ECO:0000313" key="2">
    <source>
        <dbReference type="EMBL" id="MBB4660087.1"/>
    </source>
</evidence>
<feature type="transmembrane region" description="Helical" evidence="1">
    <location>
        <begin position="188"/>
        <end position="211"/>
    </location>
</feature>
<dbReference type="Pfam" id="PF13593">
    <property type="entry name" value="SBF_like"/>
    <property type="match status" value="1"/>
</dbReference>
<feature type="transmembrane region" description="Helical" evidence="1">
    <location>
        <begin position="89"/>
        <end position="109"/>
    </location>
</feature>
<dbReference type="GO" id="GO:0005886">
    <property type="term" value="C:plasma membrane"/>
    <property type="evidence" value="ECO:0007669"/>
    <property type="project" value="TreeGrafter"/>
</dbReference>
<dbReference type="Gene3D" id="1.20.1530.20">
    <property type="match status" value="1"/>
</dbReference>
<dbReference type="Proteomes" id="UP000563524">
    <property type="component" value="Unassembled WGS sequence"/>
</dbReference>
<comment type="caution">
    <text evidence="2">The sequence shown here is derived from an EMBL/GenBank/DDBJ whole genome shotgun (WGS) entry which is preliminary data.</text>
</comment>
<dbReference type="RefSeq" id="WP_183819322.1">
    <property type="nucleotide sequence ID" value="NZ_JACHOB010000006.1"/>
</dbReference>
<feature type="transmembrane region" description="Helical" evidence="1">
    <location>
        <begin position="223"/>
        <end position="245"/>
    </location>
</feature>
<reference evidence="2 3" key="1">
    <citation type="submission" date="2020-08" db="EMBL/GenBank/DDBJ databases">
        <title>Genomic Encyclopedia of Type Strains, Phase IV (KMG-IV): sequencing the most valuable type-strain genomes for metagenomic binning, comparative biology and taxonomic classification.</title>
        <authorList>
            <person name="Goeker M."/>
        </authorList>
    </citation>
    <scope>NUCLEOTIDE SEQUENCE [LARGE SCALE GENOMIC DNA]</scope>
    <source>
        <strain evidence="2 3">DSM 102850</strain>
    </source>
</reference>
<feature type="transmembrane region" description="Helical" evidence="1">
    <location>
        <begin position="57"/>
        <end position="77"/>
    </location>
</feature>
<dbReference type="PIRSF" id="PIRSF026166">
    <property type="entry name" value="UCP026166"/>
    <property type="match status" value="1"/>
</dbReference>
<dbReference type="InterPro" id="IPR016833">
    <property type="entry name" value="Put_Na-Bile_cotransptr"/>
</dbReference>
<feature type="transmembrane region" description="Helical" evidence="1">
    <location>
        <begin position="27"/>
        <end position="45"/>
    </location>
</feature>
<dbReference type="AlphaFoldDB" id="A0A840I5L1"/>
<accession>A0A840I5L1</accession>
<dbReference type="InterPro" id="IPR038770">
    <property type="entry name" value="Na+/solute_symporter_sf"/>
</dbReference>
<sequence length="350" mass="36168">MTTTSSPNPSVNRSPAALARRFKPDPFVLLLLAAVVLALLLPSPGAKTSGPLDLHRLTQIGIGLIFFLHGAAFPTAVIVENAKRWRIHALIQGTTFLLFPAIGFLLYLATRGLLSDTLRLGFFFLAALPSTISSAVALTGVARGNVPIAVFNASLSGLIGLVLTPLLLRLVQVSGGGGPSLGSAVADIARVLLLPFVAGQVARPLIGGFITRHKKRIALVDRGVILLIVYTAFASSTAAGLWSTIGIGELAATVLLVALLLAAALASVIATTRALKLSREDEVAVVFCGSTKSLANGAPIAQVVFAGTGLGGVVILPLMIYHQLQLIACASLAQRYARAASRGNAGKPAL</sequence>